<dbReference type="GO" id="GO:0051536">
    <property type="term" value="F:iron-sulfur cluster binding"/>
    <property type="evidence" value="ECO:0007669"/>
    <property type="project" value="UniProtKB-KW"/>
</dbReference>
<dbReference type="SUPFAM" id="SSF51905">
    <property type="entry name" value="FAD/NAD(P)-binding domain"/>
    <property type="match status" value="2"/>
</dbReference>
<dbReference type="InterPro" id="IPR023753">
    <property type="entry name" value="FAD/NAD-binding_dom"/>
</dbReference>
<dbReference type="GO" id="GO:0016491">
    <property type="term" value="F:oxidoreductase activity"/>
    <property type="evidence" value="ECO:0007669"/>
    <property type="project" value="UniProtKB-KW"/>
</dbReference>
<proteinExistence type="inferred from homology"/>
<dbReference type="InterPro" id="IPR016156">
    <property type="entry name" value="FAD/NAD-linked_Rdtase_dimer_sf"/>
</dbReference>
<dbReference type="AlphaFoldDB" id="A0A840WFX4"/>
<dbReference type="Pfam" id="PF04324">
    <property type="entry name" value="Fer2_BFD"/>
    <property type="match status" value="1"/>
</dbReference>
<keyword evidence="8" id="KW-0479">Metal-binding</keyword>
<dbReference type="Gene3D" id="1.10.10.1100">
    <property type="entry name" value="BFD-like [2Fe-2S]-binding domain"/>
    <property type="match status" value="1"/>
</dbReference>
<name>A0A840WFX4_9ACTN</name>
<evidence type="ECO:0000259" key="14">
    <source>
        <dbReference type="Pfam" id="PF07992"/>
    </source>
</evidence>
<feature type="domain" description="FAD/NAD(P)-binding" evidence="14">
    <location>
        <begin position="16"/>
        <end position="303"/>
    </location>
</feature>
<dbReference type="RefSeq" id="WP_184363364.1">
    <property type="nucleotide sequence ID" value="NZ_BAAAKM010000119.1"/>
</dbReference>
<dbReference type="InterPro" id="IPR007419">
    <property type="entry name" value="BFD-like_2Fe2S-bd_dom"/>
</dbReference>
<dbReference type="EMBL" id="JACHDO010000001">
    <property type="protein sequence ID" value="MBB5490246.1"/>
    <property type="molecule type" value="Genomic_DNA"/>
</dbReference>
<evidence type="ECO:0000256" key="10">
    <source>
        <dbReference type="ARBA" id="ARBA00023002"/>
    </source>
</evidence>
<keyword evidence="6" id="KW-0349">Heme</keyword>
<keyword evidence="11" id="KW-0408">Iron</keyword>
<dbReference type="EC" id="1.7.99.4" evidence="16"/>
<evidence type="ECO:0000256" key="3">
    <source>
        <dbReference type="ARBA" id="ARBA00001974"/>
    </source>
</evidence>
<comment type="caution">
    <text evidence="16">The sequence shown here is derived from an EMBL/GenBank/DDBJ whole genome shotgun (WGS) entry which is preliminary data.</text>
</comment>
<dbReference type="PANTHER" id="PTHR43809">
    <property type="entry name" value="NITRITE REDUCTASE (NADH) LARGE SUBUNIT"/>
    <property type="match status" value="1"/>
</dbReference>
<evidence type="ECO:0000256" key="8">
    <source>
        <dbReference type="ARBA" id="ARBA00022723"/>
    </source>
</evidence>
<dbReference type="PANTHER" id="PTHR43809:SF1">
    <property type="entry name" value="NITRITE REDUCTASE (NADH) LARGE SUBUNIT"/>
    <property type="match status" value="1"/>
</dbReference>
<comment type="cofactor">
    <cofactor evidence="3">
        <name>FAD</name>
        <dbReference type="ChEBI" id="CHEBI:57692"/>
    </cofactor>
</comment>
<dbReference type="InterPro" id="IPR041854">
    <property type="entry name" value="BFD-like_2Fe2S-bd_dom_sf"/>
</dbReference>
<dbReference type="GO" id="GO:0046872">
    <property type="term" value="F:metal ion binding"/>
    <property type="evidence" value="ECO:0007669"/>
    <property type="project" value="UniProtKB-KW"/>
</dbReference>
<evidence type="ECO:0000259" key="15">
    <source>
        <dbReference type="Pfam" id="PF18267"/>
    </source>
</evidence>
<evidence type="ECO:0000256" key="4">
    <source>
        <dbReference type="ARBA" id="ARBA00005096"/>
    </source>
</evidence>
<evidence type="ECO:0000259" key="13">
    <source>
        <dbReference type="Pfam" id="PF04324"/>
    </source>
</evidence>
<evidence type="ECO:0000313" key="17">
    <source>
        <dbReference type="Proteomes" id="UP000579647"/>
    </source>
</evidence>
<dbReference type="Pfam" id="PF07992">
    <property type="entry name" value="Pyr_redox_2"/>
    <property type="match status" value="1"/>
</dbReference>
<protein>
    <submittedName>
        <fullName evidence="16">Assimilatory nitrate reductase electron transfer subunit</fullName>
        <ecNumber evidence="16">1.7.99.4</ecNumber>
    </submittedName>
</protein>
<dbReference type="Pfam" id="PF18267">
    <property type="entry name" value="Rubredoxin_C"/>
    <property type="match status" value="1"/>
</dbReference>
<feature type="domain" description="BFD-like [2Fe-2S]-binding" evidence="13">
    <location>
        <begin position="433"/>
        <end position="480"/>
    </location>
</feature>
<reference evidence="16 17" key="1">
    <citation type="submission" date="2020-08" db="EMBL/GenBank/DDBJ databases">
        <title>Sequencing the genomes of 1000 actinobacteria strains.</title>
        <authorList>
            <person name="Klenk H.-P."/>
        </authorList>
    </citation>
    <scope>NUCLEOTIDE SEQUENCE [LARGE SCALE GENOMIC DNA]</scope>
    <source>
        <strain evidence="16 17">DSM 44598</strain>
    </source>
</reference>
<comment type="pathway">
    <text evidence="4">Nitrogen metabolism; nitrate reduction (assimilation).</text>
</comment>
<sequence>MSTDQRVSEQSVSARRIVVVGNGMVGARFAEEVARLDPEGERVHVTVVGTEHHPAYNRVLLSGVVAGDYTPDQINLPVPRTPGVSVRTGVSATALDTTERRVDLDDGTHLPYDELVLATGARAAFPPIPGVSASDGVPGEGVSALRDLADCERLLSLVRPGAPVVVLGGGVLGLEAARGLVGRGARVCVVESSPWIMRRQIDQSAAKVLASCYEDLGVSVHSWRVASRWIPGTGLELDDGRVLPGDALVVTAGVRANVELAKAAGIEAEHGVLVDDALATSDARVHAIGDCAQHPGGGAGLVQPGWEQASVLARRLTGAAPQARYSGARPLTRLKAQGIELTSFGLVQEDDLGPEMETVTVSDPYGRRYAKLTVSEERVVGAVLLGFAQAAATLSQLYDTGAPVPADRLALLQGLPTAPPVDQAGQGTGAPALVCRCNAVSREDIEQAWLDGARTREGIAERTRATTGCGGCVRDVNALLSGMESGRSAEPVG</sequence>
<evidence type="ECO:0000256" key="2">
    <source>
        <dbReference type="ARBA" id="ARBA00001966"/>
    </source>
</evidence>
<organism evidence="16 17">
    <name type="scientific">Nocardiopsis metallicus</name>
    <dbReference type="NCBI Taxonomy" id="179819"/>
    <lineage>
        <taxon>Bacteria</taxon>
        <taxon>Bacillati</taxon>
        <taxon>Actinomycetota</taxon>
        <taxon>Actinomycetes</taxon>
        <taxon>Streptosporangiales</taxon>
        <taxon>Nocardiopsidaceae</taxon>
        <taxon>Nocardiopsis</taxon>
    </lineage>
</organism>
<dbReference type="InterPro" id="IPR036188">
    <property type="entry name" value="FAD/NAD-bd_sf"/>
</dbReference>
<feature type="domain" description="NADH-rubredoxin oxidoreductase C-terminal" evidence="15">
    <location>
        <begin position="330"/>
        <end position="397"/>
    </location>
</feature>
<accession>A0A840WFX4</accession>
<evidence type="ECO:0000256" key="5">
    <source>
        <dbReference type="ARBA" id="ARBA00010429"/>
    </source>
</evidence>
<dbReference type="InterPro" id="IPR052034">
    <property type="entry name" value="NasD-like"/>
</dbReference>
<keyword evidence="12" id="KW-0411">Iron-sulfur</keyword>
<evidence type="ECO:0000256" key="9">
    <source>
        <dbReference type="ARBA" id="ARBA00022827"/>
    </source>
</evidence>
<keyword evidence="17" id="KW-1185">Reference proteome</keyword>
<keyword evidence="7" id="KW-0285">Flavoprotein</keyword>
<evidence type="ECO:0000256" key="12">
    <source>
        <dbReference type="ARBA" id="ARBA00023014"/>
    </source>
</evidence>
<dbReference type="PRINTS" id="PR00368">
    <property type="entry name" value="FADPNR"/>
</dbReference>
<evidence type="ECO:0000256" key="11">
    <source>
        <dbReference type="ARBA" id="ARBA00023004"/>
    </source>
</evidence>
<dbReference type="InterPro" id="IPR041575">
    <property type="entry name" value="Rubredoxin_C"/>
</dbReference>
<comment type="cofactor">
    <cofactor evidence="1">
        <name>siroheme</name>
        <dbReference type="ChEBI" id="CHEBI:60052"/>
    </cofactor>
</comment>
<evidence type="ECO:0000256" key="7">
    <source>
        <dbReference type="ARBA" id="ARBA00022630"/>
    </source>
</evidence>
<keyword evidence="10 16" id="KW-0560">Oxidoreductase</keyword>
<dbReference type="Proteomes" id="UP000579647">
    <property type="component" value="Unassembled WGS sequence"/>
</dbReference>
<evidence type="ECO:0000256" key="1">
    <source>
        <dbReference type="ARBA" id="ARBA00001929"/>
    </source>
</evidence>
<keyword evidence="9" id="KW-0274">FAD</keyword>
<dbReference type="Gene3D" id="3.30.390.30">
    <property type="match status" value="1"/>
</dbReference>
<dbReference type="PRINTS" id="PR00411">
    <property type="entry name" value="PNDRDTASEI"/>
</dbReference>
<comment type="similarity">
    <text evidence="5">Belongs to the nitrite and sulfite reductase 4Fe-4S domain family.</text>
</comment>
<evidence type="ECO:0000256" key="6">
    <source>
        <dbReference type="ARBA" id="ARBA00022617"/>
    </source>
</evidence>
<gene>
    <name evidence="16" type="ORF">HNR07_001383</name>
</gene>
<dbReference type="Gene3D" id="3.50.50.60">
    <property type="entry name" value="FAD/NAD(P)-binding domain"/>
    <property type="match status" value="2"/>
</dbReference>
<comment type="cofactor">
    <cofactor evidence="2">
        <name>[4Fe-4S] cluster</name>
        <dbReference type="ChEBI" id="CHEBI:49883"/>
    </cofactor>
</comment>
<evidence type="ECO:0000313" key="16">
    <source>
        <dbReference type="EMBL" id="MBB5490246.1"/>
    </source>
</evidence>